<keyword evidence="4" id="KW-1185">Reference proteome</keyword>
<comment type="caution">
    <text evidence="3">The sequence shown here is derived from an EMBL/GenBank/DDBJ whole genome shotgun (WGS) entry which is preliminary data.</text>
</comment>
<gene>
    <name evidence="3" type="ORF">GBAR_LOCUS31197</name>
</gene>
<dbReference type="InterPro" id="IPR050564">
    <property type="entry name" value="F420-G6PD/mer"/>
</dbReference>
<dbReference type="GO" id="GO:0016705">
    <property type="term" value="F:oxidoreductase activity, acting on paired donors, with incorporation or reduction of molecular oxygen"/>
    <property type="evidence" value="ECO:0007669"/>
    <property type="project" value="InterPro"/>
</dbReference>
<dbReference type="AlphaFoldDB" id="A0AA35U080"/>
<organism evidence="3 4">
    <name type="scientific">Geodia barretti</name>
    <name type="common">Barrett's horny sponge</name>
    <dbReference type="NCBI Taxonomy" id="519541"/>
    <lineage>
        <taxon>Eukaryota</taxon>
        <taxon>Metazoa</taxon>
        <taxon>Porifera</taxon>
        <taxon>Demospongiae</taxon>
        <taxon>Heteroscleromorpha</taxon>
        <taxon>Tetractinellida</taxon>
        <taxon>Astrophorina</taxon>
        <taxon>Geodiidae</taxon>
        <taxon>Geodia</taxon>
    </lineage>
</organism>
<reference evidence="3" key="1">
    <citation type="submission" date="2023-03" db="EMBL/GenBank/DDBJ databases">
        <authorList>
            <person name="Steffen K."/>
            <person name="Cardenas P."/>
        </authorList>
    </citation>
    <scope>NUCLEOTIDE SEQUENCE</scope>
</reference>
<dbReference type="CDD" id="cd01097">
    <property type="entry name" value="Tetrahydromethanopterin_reductase"/>
    <property type="match status" value="1"/>
</dbReference>
<evidence type="ECO:0000313" key="4">
    <source>
        <dbReference type="Proteomes" id="UP001174909"/>
    </source>
</evidence>
<dbReference type="EMBL" id="CASHTH010004428">
    <property type="protein sequence ID" value="CAI8057243.1"/>
    <property type="molecule type" value="Genomic_DNA"/>
</dbReference>
<proteinExistence type="predicted"/>
<evidence type="ECO:0000256" key="1">
    <source>
        <dbReference type="ARBA" id="ARBA00023002"/>
    </source>
</evidence>
<dbReference type="InterPro" id="IPR036661">
    <property type="entry name" value="Luciferase-like_sf"/>
</dbReference>
<dbReference type="SUPFAM" id="SSF51679">
    <property type="entry name" value="Bacterial luciferase-like"/>
    <property type="match status" value="1"/>
</dbReference>
<evidence type="ECO:0000259" key="2">
    <source>
        <dbReference type="Pfam" id="PF00296"/>
    </source>
</evidence>
<dbReference type="Proteomes" id="UP001174909">
    <property type="component" value="Unassembled WGS sequence"/>
</dbReference>
<accession>A0AA35U080</accession>
<dbReference type="PANTHER" id="PTHR43244">
    <property type="match status" value="1"/>
</dbReference>
<name>A0AA35U080_GEOBA</name>
<dbReference type="Gene3D" id="3.20.20.30">
    <property type="entry name" value="Luciferase-like domain"/>
    <property type="match status" value="1"/>
</dbReference>
<feature type="domain" description="Luciferase-like" evidence="2">
    <location>
        <begin position="11"/>
        <end position="307"/>
    </location>
</feature>
<dbReference type="Pfam" id="PF00296">
    <property type="entry name" value="Bac_luciferase"/>
    <property type="match status" value="1"/>
</dbReference>
<protein>
    <submittedName>
        <fullName evidence="3">5,10-methylenetetrahydromethanopterin reductase</fullName>
    </submittedName>
</protein>
<keyword evidence="1" id="KW-0560">Oxidoreductase</keyword>
<evidence type="ECO:0000313" key="3">
    <source>
        <dbReference type="EMBL" id="CAI8057243.1"/>
    </source>
</evidence>
<dbReference type="PANTHER" id="PTHR43244:SF1">
    <property type="entry name" value="5,10-METHYLENETETRAHYDROMETHANOPTERIN REDUCTASE"/>
    <property type="match status" value="1"/>
</dbReference>
<dbReference type="InterPro" id="IPR011251">
    <property type="entry name" value="Luciferase-like_dom"/>
</dbReference>
<sequence>MKYGVTLLPSSFESFRRHVRLAEAVGFDYIGVADSQSLFRELFVSLAVAATDTSRVHLGPSVTNPLTRHPAVTASAIASLHELSEGRAFLGIGTGDSAILNLGLRPARLRALGDYVAAVRAFLAGEHAEYLGREAHVRWSSEPVPIMMSAEGPRTLKMAGAIADRVMIHTGLTPEILADTASRIREGETDAGKAAGSTEVWAFAKCNIADDHAAAINEIRMALAASAHHAFRFTLEGKHVPPELHEAMQIIQGEYVPAEHEQVGQTRNAALSDELGVTDYLADRFAVVGTPEECRAKAAQIAASGADVLQITAISHDPADIIRRFGEEVIAKS</sequence>